<gene>
    <name evidence="2" type="ORF">SASPL_154970</name>
</gene>
<evidence type="ECO:0000313" key="2">
    <source>
        <dbReference type="EMBL" id="KAG6386084.1"/>
    </source>
</evidence>
<name>A0A8X8YZR7_SALSN</name>
<reference evidence="2" key="1">
    <citation type="submission" date="2018-01" db="EMBL/GenBank/DDBJ databases">
        <authorList>
            <person name="Mao J.F."/>
        </authorList>
    </citation>
    <scope>NUCLEOTIDE SEQUENCE</scope>
    <source>
        <strain evidence="2">Huo1</strain>
        <tissue evidence="2">Leaf</tissue>
    </source>
</reference>
<dbReference type="AlphaFoldDB" id="A0A8X8YZR7"/>
<evidence type="ECO:0000313" key="3">
    <source>
        <dbReference type="Proteomes" id="UP000298416"/>
    </source>
</evidence>
<protein>
    <submittedName>
        <fullName evidence="2">Uncharacterized protein</fullName>
    </submittedName>
</protein>
<reference evidence="2" key="2">
    <citation type="submission" date="2020-08" db="EMBL/GenBank/DDBJ databases">
        <title>Plant Genome Project.</title>
        <authorList>
            <person name="Zhang R.-G."/>
        </authorList>
    </citation>
    <scope>NUCLEOTIDE SEQUENCE</scope>
    <source>
        <strain evidence="2">Huo1</strain>
        <tissue evidence="2">Leaf</tissue>
    </source>
</reference>
<keyword evidence="3" id="KW-1185">Reference proteome</keyword>
<sequence>METESGHVHCFSNTDVVRAPINDDFSIPSSIPWGQLASVPDPAFLRHFLASYGRSLSQETALSGENSSGVSNLDAGKRPFEEQESAVEPQDLECIWGYSSLQI</sequence>
<feature type="compositionally biased region" description="Polar residues" evidence="1">
    <location>
        <begin position="60"/>
        <end position="71"/>
    </location>
</feature>
<comment type="caution">
    <text evidence="2">The sequence shown here is derived from an EMBL/GenBank/DDBJ whole genome shotgun (WGS) entry which is preliminary data.</text>
</comment>
<evidence type="ECO:0000256" key="1">
    <source>
        <dbReference type="SAM" id="MobiDB-lite"/>
    </source>
</evidence>
<dbReference type="EMBL" id="PNBA02000022">
    <property type="protein sequence ID" value="KAG6386084.1"/>
    <property type="molecule type" value="Genomic_DNA"/>
</dbReference>
<dbReference type="Proteomes" id="UP000298416">
    <property type="component" value="Unassembled WGS sequence"/>
</dbReference>
<proteinExistence type="predicted"/>
<accession>A0A8X8YZR7</accession>
<feature type="region of interest" description="Disordered" evidence="1">
    <location>
        <begin position="60"/>
        <end position="87"/>
    </location>
</feature>
<organism evidence="2">
    <name type="scientific">Salvia splendens</name>
    <name type="common">Scarlet sage</name>
    <dbReference type="NCBI Taxonomy" id="180675"/>
    <lineage>
        <taxon>Eukaryota</taxon>
        <taxon>Viridiplantae</taxon>
        <taxon>Streptophyta</taxon>
        <taxon>Embryophyta</taxon>
        <taxon>Tracheophyta</taxon>
        <taxon>Spermatophyta</taxon>
        <taxon>Magnoliopsida</taxon>
        <taxon>eudicotyledons</taxon>
        <taxon>Gunneridae</taxon>
        <taxon>Pentapetalae</taxon>
        <taxon>asterids</taxon>
        <taxon>lamiids</taxon>
        <taxon>Lamiales</taxon>
        <taxon>Lamiaceae</taxon>
        <taxon>Nepetoideae</taxon>
        <taxon>Mentheae</taxon>
        <taxon>Salviinae</taxon>
        <taxon>Salvia</taxon>
        <taxon>Salvia subgen. Calosphace</taxon>
        <taxon>core Calosphace</taxon>
    </lineage>
</organism>